<name>A0A939SCN8_9MICO</name>
<proteinExistence type="predicted"/>
<feature type="domain" description="WYL" evidence="2">
    <location>
        <begin position="529"/>
        <end position="596"/>
    </location>
</feature>
<keyword evidence="5" id="KW-1185">Reference proteome</keyword>
<feature type="domain" description="PafC HTH" evidence="3">
    <location>
        <begin position="386"/>
        <end position="507"/>
    </location>
</feature>
<dbReference type="PROSITE" id="PS52050">
    <property type="entry name" value="WYL"/>
    <property type="match status" value="2"/>
</dbReference>
<dbReference type="EMBL" id="JAGDYM010000013">
    <property type="protein sequence ID" value="MBO1902548.1"/>
    <property type="molecule type" value="Genomic_DNA"/>
</dbReference>
<evidence type="ECO:0000259" key="3">
    <source>
        <dbReference type="Pfam" id="PF19187"/>
    </source>
</evidence>
<dbReference type="Proteomes" id="UP000664382">
    <property type="component" value="Unassembled WGS sequence"/>
</dbReference>
<feature type="domain" description="WYL" evidence="2">
    <location>
        <begin position="168"/>
        <end position="229"/>
    </location>
</feature>
<dbReference type="InterPro" id="IPR051534">
    <property type="entry name" value="CBASS_pafABC_assoc_protein"/>
</dbReference>
<dbReference type="PANTHER" id="PTHR34580">
    <property type="match status" value="1"/>
</dbReference>
<evidence type="ECO:0000313" key="5">
    <source>
        <dbReference type="Proteomes" id="UP000664382"/>
    </source>
</evidence>
<feature type="region of interest" description="Disordered" evidence="1">
    <location>
        <begin position="280"/>
        <end position="301"/>
    </location>
</feature>
<dbReference type="PANTHER" id="PTHR34580:SF3">
    <property type="entry name" value="PROTEIN PAFB"/>
    <property type="match status" value="1"/>
</dbReference>
<sequence length="705" mass="76606">MVPEDPRRQGSGTRRIPGEQRVFSLILALVASPDGLNKSQLLGTVYGYSDRYSRGRADTALERQFERDKDQVRELGIRIETVDDPGDPGNNRLTRYRISKGLLQVPPEISFSARELALLRLAALSWREGSLTSESRRSAMKLEALGAGLDPQHLGIAPRLGLSEAVAPALRRAIEQESVVVFEYRTPRHETATERRVAPLRLHRAAGRWHLIAYDLEREDDRVFLLSRIGGDVRVLSRGYDPVLKDRADRTVDELLRLQRDRRVTVLVRPGTSAAARFRGRAEATGGSAGPAEHSSLPGAEGQERIEFGTLDYPLLAEEIAGFGDQLAVEEPAELRGLVTGLLLRVRDDHAQAAATGAPAVGRDAAQSSAGRGRSARRAPALRTQERVVLLLSLVPYLVEHGEVKVSRLAEVFEVDSALLRELIAFLGTAGIPGETSTYQDEDLFDIDWDAFEREDLVRLTRIIAVDDAPRFSAAEQAALLAGLHALTPLLPESELEHAASAAAKLAAAADPDGSAPTLSVTADAADPVVAGLAASVEERRRIGFVYRDLHGTATRRVVEPIALFQGDAGWYLRAYCLDRAADRTFLVDAMSDIRVLAERAEHRPAEVPALSDIVPSELPILAHARVRVGGTGSDPMRSISAFSPRAVGPVEHGELPVEIGLAHLHAAVRLVQSAPGAVVVTAPAEAVSRVREWAERVLTRYGIE</sequence>
<evidence type="ECO:0000313" key="4">
    <source>
        <dbReference type="EMBL" id="MBO1902548.1"/>
    </source>
</evidence>
<dbReference type="RefSeq" id="WP_208098308.1">
    <property type="nucleotide sequence ID" value="NZ_JAGDYM010000013.1"/>
</dbReference>
<dbReference type="InterPro" id="IPR043839">
    <property type="entry name" value="PafC_HTH"/>
</dbReference>
<feature type="region of interest" description="Disordered" evidence="1">
    <location>
        <begin position="355"/>
        <end position="379"/>
    </location>
</feature>
<dbReference type="Pfam" id="PF19187">
    <property type="entry name" value="HTH_PafC"/>
    <property type="match status" value="1"/>
</dbReference>
<protein>
    <submittedName>
        <fullName evidence="4">WYL domain-containing protein</fullName>
    </submittedName>
</protein>
<dbReference type="AlphaFoldDB" id="A0A939SCN8"/>
<dbReference type="InterPro" id="IPR026881">
    <property type="entry name" value="WYL_dom"/>
</dbReference>
<organism evidence="4 5">
    <name type="scientific">Leucobacter weissii</name>
    <dbReference type="NCBI Taxonomy" id="1983706"/>
    <lineage>
        <taxon>Bacteria</taxon>
        <taxon>Bacillati</taxon>
        <taxon>Actinomycetota</taxon>
        <taxon>Actinomycetes</taxon>
        <taxon>Micrococcales</taxon>
        <taxon>Microbacteriaceae</taxon>
        <taxon>Leucobacter</taxon>
    </lineage>
</organism>
<comment type="caution">
    <text evidence="4">The sequence shown here is derived from an EMBL/GenBank/DDBJ whole genome shotgun (WGS) entry which is preliminary data.</text>
</comment>
<evidence type="ECO:0000256" key="1">
    <source>
        <dbReference type="SAM" id="MobiDB-lite"/>
    </source>
</evidence>
<evidence type="ECO:0000259" key="2">
    <source>
        <dbReference type="Pfam" id="PF13280"/>
    </source>
</evidence>
<reference evidence="4" key="1">
    <citation type="submission" date="2021-03" db="EMBL/GenBank/DDBJ databases">
        <title>Leucobacter chromiisoli sp. nov., isolated from chromium-containing soil of chemical plant.</title>
        <authorList>
            <person name="Xu Z."/>
        </authorList>
    </citation>
    <scope>NUCLEOTIDE SEQUENCE</scope>
    <source>
        <strain evidence="4">S27</strain>
    </source>
</reference>
<accession>A0A939SCN8</accession>
<gene>
    <name evidence="4" type="ORF">J4H92_11380</name>
</gene>
<dbReference type="Pfam" id="PF13280">
    <property type="entry name" value="WYL"/>
    <property type="match status" value="2"/>
</dbReference>